<comment type="caution">
    <text evidence="3">The sequence shown here is derived from an EMBL/GenBank/DDBJ whole genome shotgun (WGS) entry which is preliminary data.</text>
</comment>
<dbReference type="EMBL" id="MWWT01000008">
    <property type="protein sequence ID" value="OZG53640.1"/>
    <property type="molecule type" value="Genomic_DNA"/>
</dbReference>
<organism evidence="3 4">
    <name type="scientific">Alloscardovia macacae</name>
    <dbReference type="NCBI Taxonomy" id="1160091"/>
    <lineage>
        <taxon>Bacteria</taxon>
        <taxon>Bacillati</taxon>
        <taxon>Actinomycetota</taxon>
        <taxon>Actinomycetes</taxon>
        <taxon>Bifidobacteriales</taxon>
        <taxon>Bifidobacteriaceae</taxon>
        <taxon>Alloscardovia</taxon>
    </lineage>
</organism>
<proteinExistence type="predicted"/>
<dbReference type="InterPro" id="IPR002035">
    <property type="entry name" value="VWF_A"/>
</dbReference>
<keyword evidence="1" id="KW-0472">Membrane</keyword>
<feature type="transmembrane region" description="Helical" evidence="1">
    <location>
        <begin position="16"/>
        <end position="41"/>
    </location>
</feature>
<evidence type="ECO:0000313" key="4">
    <source>
        <dbReference type="Proteomes" id="UP000243657"/>
    </source>
</evidence>
<name>A0A261F3F0_9BIFI</name>
<dbReference type="InterPro" id="IPR036465">
    <property type="entry name" value="vWFA_dom_sf"/>
</dbReference>
<keyword evidence="4" id="KW-1185">Reference proteome</keyword>
<dbReference type="AlphaFoldDB" id="A0A261F3F0"/>
<keyword evidence="1" id="KW-0812">Transmembrane</keyword>
<feature type="transmembrane region" description="Helical" evidence="1">
    <location>
        <begin position="345"/>
        <end position="367"/>
    </location>
</feature>
<evidence type="ECO:0000313" key="3">
    <source>
        <dbReference type="EMBL" id="OZG53640.1"/>
    </source>
</evidence>
<keyword evidence="1" id="KW-1133">Transmembrane helix</keyword>
<dbReference type="RefSeq" id="WP_244568900.1">
    <property type="nucleotide sequence ID" value="NZ_JBHLWS010000009.1"/>
</dbReference>
<feature type="transmembrane region" description="Helical" evidence="1">
    <location>
        <begin position="62"/>
        <end position="79"/>
    </location>
</feature>
<dbReference type="Gene3D" id="3.40.50.410">
    <property type="entry name" value="von Willebrand factor, type A domain"/>
    <property type="match status" value="1"/>
</dbReference>
<dbReference type="PROSITE" id="PS50234">
    <property type="entry name" value="VWFA"/>
    <property type="match status" value="1"/>
</dbReference>
<protein>
    <submittedName>
        <fullName evidence="3">von Willebrand factor type A domain-containing protein</fullName>
    </submittedName>
</protein>
<reference evidence="3 4" key="1">
    <citation type="journal article" date="2017" name="BMC Genomics">
        <title>Comparative genomic and phylogenomic analyses of the Bifidobacteriaceae family.</title>
        <authorList>
            <person name="Lugli G.A."/>
            <person name="Milani C."/>
            <person name="Turroni F."/>
            <person name="Duranti S."/>
            <person name="Mancabelli L."/>
            <person name="Mangifesta M."/>
            <person name="Ferrario C."/>
            <person name="Modesto M."/>
            <person name="Mattarelli P."/>
            <person name="Jiri K."/>
            <person name="van Sinderen D."/>
            <person name="Ventura M."/>
        </authorList>
    </citation>
    <scope>NUCLEOTIDE SEQUENCE [LARGE SCALE GENOMIC DNA]</scope>
    <source>
        <strain evidence="3 4">DSM 24762</strain>
    </source>
</reference>
<gene>
    <name evidence="3" type="ORF">ALMA_1205</name>
</gene>
<evidence type="ECO:0000256" key="1">
    <source>
        <dbReference type="SAM" id="Phobius"/>
    </source>
</evidence>
<evidence type="ECO:0000259" key="2">
    <source>
        <dbReference type="PROSITE" id="PS50234"/>
    </source>
</evidence>
<accession>A0A261F3F0</accession>
<dbReference type="Pfam" id="PF13519">
    <property type="entry name" value="VWA_2"/>
    <property type="match status" value="1"/>
</dbReference>
<dbReference type="SUPFAM" id="SSF53300">
    <property type="entry name" value="vWA-like"/>
    <property type="match status" value="1"/>
</dbReference>
<feature type="domain" description="VWFA" evidence="2">
    <location>
        <begin position="90"/>
        <end position="305"/>
    </location>
</feature>
<sequence>MSFLNSLSFMPTFSPVFGWVGSLIVVVLVLATCVWMTVQFVRATSVHTSSTDMTHGMLARRWTLGVLLCVMLLGPSTYASTTTRAVNATDVFVAADVTGSMAVSDAQYGTSGSSSVSSRATGSDQTLTRIAAARQAVYDIADHYPDASFSAVTFGASASVTLPLTPDRMALTSWADSLATEPTNVSSGSSLDAPLNTLITALKAARDAHPQDTIILYILTDGEQTTGEAVKSFSVLRPYITNAVVVGLGSAEGGRIPQTSTGIRATASASEVQQSTQSWVQDPDTGTDGISQMNESNLKTIADQLSGSYIHPDAQTTLKTALSSDSSDKYRLVTTTRTLQRPVSLLWPFGLAFALVAFWELSSWTAVSRKLFIL</sequence>
<dbReference type="Proteomes" id="UP000243657">
    <property type="component" value="Unassembled WGS sequence"/>
</dbReference>